<feature type="region of interest" description="Disordered" evidence="6">
    <location>
        <begin position="1040"/>
        <end position="1172"/>
    </location>
</feature>
<evidence type="ECO:0000313" key="9">
    <source>
        <dbReference type="Proteomes" id="UP000306050"/>
    </source>
</evidence>
<feature type="compositionally biased region" description="Basic and acidic residues" evidence="6">
    <location>
        <begin position="466"/>
        <end position="478"/>
    </location>
</feature>
<name>A0A4U7KTB2_9BASI</name>
<dbReference type="InterPro" id="IPR016024">
    <property type="entry name" value="ARM-type_fold"/>
</dbReference>
<feature type="region of interest" description="Disordered" evidence="6">
    <location>
        <begin position="781"/>
        <end position="843"/>
    </location>
</feature>
<feature type="compositionally biased region" description="Basic and acidic residues" evidence="6">
    <location>
        <begin position="648"/>
        <end position="658"/>
    </location>
</feature>
<evidence type="ECO:0000256" key="2">
    <source>
        <dbReference type="ARBA" id="ARBA00009549"/>
    </source>
</evidence>
<reference evidence="8 9" key="1">
    <citation type="submission" date="2019-05" db="EMBL/GenBank/DDBJ databases">
        <title>Sporisorium graminicola CBS 10092 draft sequencing and annotation.</title>
        <authorList>
            <person name="Solano-Gonzalez S."/>
            <person name="Caddick M.X."/>
            <person name="Darby A."/>
        </authorList>
    </citation>
    <scope>NUCLEOTIDE SEQUENCE [LARGE SCALE GENOMIC DNA]</scope>
    <source>
        <strain evidence="8 9">CBS 10092</strain>
    </source>
</reference>
<dbReference type="InterPro" id="IPR011989">
    <property type="entry name" value="ARM-like"/>
</dbReference>
<dbReference type="PANTHER" id="PTHR21567:SF60">
    <property type="entry name" value="CLASP N-TERMINAL DOMAIN-CONTAINING PROTEIN"/>
    <property type="match status" value="1"/>
</dbReference>
<feature type="region of interest" description="Disordered" evidence="6">
    <location>
        <begin position="956"/>
        <end position="989"/>
    </location>
</feature>
<dbReference type="KEGG" id="sgra:EX895_003332"/>
<dbReference type="GO" id="GO:0051301">
    <property type="term" value="P:cell division"/>
    <property type="evidence" value="ECO:0007669"/>
    <property type="project" value="UniProtKB-KW"/>
</dbReference>
<dbReference type="RefSeq" id="XP_029739736.1">
    <property type="nucleotide sequence ID" value="XM_029883930.1"/>
</dbReference>
<feature type="compositionally biased region" description="Acidic residues" evidence="6">
    <location>
        <begin position="550"/>
        <end position="560"/>
    </location>
</feature>
<dbReference type="EMBL" id="SRRM01000012">
    <property type="protein sequence ID" value="TKY87751.1"/>
    <property type="molecule type" value="Genomic_DNA"/>
</dbReference>
<comment type="similarity">
    <text evidence="2">Belongs to the CLASP family.</text>
</comment>
<dbReference type="Gene3D" id="1.25.10.10">
    <property type="entry name" value="Leucine-rich Repeat Variant"/>
    <property type="match status" value="1"/>
</dbReference>
<feature type="compositionally biased region" description="Low complexity" evidence="6">
    <location>
        <begin position="781"/>
        <end position="832"/>
    </location>
</feature>
<gene>
    <name evidence="8" type="ORF">EX895_003332</name>
</gene>
<feature type="compositionally biased region" description="Low complexity" evidence="6">
    <location>
        <begin position="285"/>
        <end position="298"/>
    </location>
</feature>
<comment type="caution">
    <text evidence="8">The sequence shown here is derived from an EMBL/GenBank/DDBJ whole genome shotgun (WGS) entry which is preliminary data.</text>
</comment>
<evidence type="ECO:0000256" key="4">
    <source>
        <dbReference type="ARBA" id="ARBA00022701"/>
    </source>
</evidence>
<keyword evidence="3" id="KW-0132">Cell division</keyword>
<evidence type="ECO:0000256" key="3">
    <source>
        <dbReference type="ARBA" id="ARBA00022618"/>
    </source>
</evidence>
<dbReference type="GO" id="GO:0005876">
    <property type="term" value="C:spindle microtubule"/>
    <property type="evidence" value="ECO:0007669"/>
    <property type="project" value="TreeGrafter"/>
</dbReference>
<dbReference type="SUPFAM" id="SSF48371">
    <property type="entry name" value="ARM repeat"/>
    <property type="match status" value="1"/>
</dbReference>
<dbReference type="Pfam" id="PF12348">
    <property type="entry name" value="CLASP_N"/>
    <property type="match status" value="1"/>
</dbReference>
<protein>
    <recommendedName>
        <fullName evidence="7">CLASP N-terminal domain-containing protein</fullName>
    </recommendedName>
</protein>
<evidence type="ECO:0000256" key="5">
    <source>
        <dbReference type="ARBA" id="ARBA00022776"/>
    </source>
</evidence>
<dbReference type="PANTHER" id="PTHR21567">
    <property type="entry name" value="CLASP"/>
    <property type="match status" value="1"/>
</dbReference>
<feature type="compositionally biased region" description="Basic and acidic residues" evidence="6">
    <location>
        <begin position="524"/>
        <end position="533"/>
    </location>
</feature>
<keyword evidence="5" id="KW-0498">Mitosis</keyword>
<feature type="region of interest" description="Disordered" evidence="6">
    <location>
        <begin position="747"/>
        <end position="767"/>
    </location>
</feature>
<dbReference type="InterPro" id="IPR024395">
    <property type="entry name" value="CLASP_N_dom"/>
</dbReference>
<feature type="compositionally biased region" description="Basic and acidic residues" evidence="6">
    <location>
        <begin position="666"/>
        <end position="694"/>
    </location>
</feature>
<feature type="compositionally biased region" description="Polar residues" evidence="6">
    <location>
        <begin position="701"/>
        <end position="724"/>
    </location>
</feature>
<comment type="subcellular location">
    <subcellularLocation>
        <location evidence="1">Cytoplasm</location>
        <location evidence="1">Cytoskeleton</location>
        <location evidence="1">Spindle</location>
    </subcellularLocation>
</comment>
<feature type="compositionally biased region" description="Low complexity" evidence="6">
    <location>
        <begin position="956"/>
        <end position="980"/>
    </location>
</feature>
<evidence type="ECO:0000256" key="1">
    <source>
        <dbReference type="ARBA" id="ARBA00004186"/>
    </source>
</evidence>
<organism evidence="8 9">
    <name type="scientific">Sporisorium graminicola</name>
    <dbReference type="NCBI Taxonomy" id="280036"/>
    <lineage>
        <taxon>Eukaryota</taxon>
        <taxon>Fungi</taxon>
        <taxon>Dikarya</taxon>
        <taxon>Basidiomycota</taxon>
        <taxon>Ustilaginomycotina</taxon>
        <taxon>Ustilaginomycetes</taxon>
        <taxon>Ustilaginales</taxon>
        <taxon>Ustilaginaceae</taxon>
        <taxon>Sporisorium</taxon>
    </lineage>
</organism>
<feature type="region of interest" description="Disordered" evidence="6">
    <location>
        <begin position="255"/>
        <end position="298"/>
    </location>
</feature>
<sequence length="1238" mass="130994">MPSRTLAPDAKINIASASDLHSHFDELYDDLYAPETEHTWQKIERALVHIQAITRGGATKHAEFVALLKEAAAPISNALLSERTKLSGTAGDLLNSIAPRMAERFEPLVSVFVPTLLLICARTNKVAVKRAEKSLHFIVKHCRPPSMVTYLKEAIKDKGQGLRAVAAATLEMVLEHTEKERLARRVGDIESCIKSGATDSNPEVRQTTKRLFELYVAFWPERVEHFTKPMTPTIRRYLSLPKTGALIVDVPPMTEVSTKPTHSSRPPPAPQHTLHSSRQDDLLMPASHAPPSRSAPTPAYNFFPDLHKSTAALNSSTARMPVAAGGFGMNDASYGKRGLLAEQIAAARNARLARIPSFNFDELPKSNENGPTMKRQPSFDQLRAQSAAPTATFRVPRFDVVVAPTSSDGRSRSAHASDPAQYRDINAVTPSFAAASGLHGKSALLAAYKQAFAVESGVKSGASSSSRERLHWEHSDKQSKHHDKRREKTVAVRFDSDSKHENPVQHTEGNLDELRRSKSAPQIHVDKVQRPAEVDSNSKASKAGRSEAADWADSDDDDDEANRPSTPPERVLHAQTPRTGVKASRVPAQRVVMHSEVKVSAMRVAVPTPSAKVAAGRVVSSTLSAESSPVARSRVAKVDPATQEEEAKESPVRTETKEVAGVNAKLTDEKVKEVEEEKKEVAAAKTKEDVKDKPSALGKKPTTSTMVGSSKQPVKSATTKTAPSASIAAKARLEARVAVRPATATAAAATAADSKKVVPRPVSSVAKPTMVRKPVTSLTVAAGPASKPAAAAASSAKPTKAPSTVKPNSATSTATARAKAATANKVAAPTTASSAAKRQEPATVVARTSTLMAPTASTRNKIVPAAAVKKFQPKLSSTISNPRSKSSIAASLAAKSKVLGAPAASDKASAVRKAAGATVVARMKVGRRGSTAAGAGHIIGKEVRVAVIEKEAVAEETVAQNSGAAPEAEGEGESSTGQGSVVTDNDVSGEDKVVANEKVVIFESGPTTEPLAVVEAATEQDIISISPDSTTYEAEMDAEVEQQQIAADEDSRSTEPVAISTPSAVATPVRKPVAGATATPPAQIRTPLTSKDTNVPRAATPLTGGRTNKITPSPPPTSQTKSKPARSFPGSPLRRTTPSPSKALLPRFVADASSSFEESDSEEEEEEEEDTEQVVQLHFRSRPVATQLPPAQQVVVKGHKVVSAGPNKQLVLGLDSSDDSGVVEAGEGDETVLLEHAV</sequence>
<dbReference type="GO" id="GO:0005881">
    <property type="term" value="C:cytoplasmic microtubule"/>
    <property type="evidence" value="ECO:0007669"/>
    <property type="project" value="TreeGrafter"/>
</dbReference>
<dbReference type="Proteomes" id="UP000306050">
    <property type="component" value="Chromosome SGRAM_20"/>
</dbReference>
<feature type="compositionally biased region" description="Basic and acidic residues" evidence="6">
    <location>
        <begin position="486"/>
        <end position="503"/>
    </location>
</feature>
<keyword evidence="9" id="KW-1185">Reference proteome</keyword>
<dbReference type="AlphaFoldDB" id="A0A4U7KTB2"/>
<feature type="region of interest" description="Disordered" evidence="6">
    <location>
        <begin position="459"/>
        <end position="588"/>
    </location>
</feature>
<dbReference type="GO" id="GO:0005815">
    <property type="term" value="C:microtubule organizing center"/>
    <property type="evidence" value="ECO:0007669"/>
    <property type="project" value="TreeGrafter"/>
</dbReference>
<dbReference type="GO" id="GO:0090307">
    <property type="term" value="P:mitotic spindle assembly"/>
    <property type="evidence" value="ECO:0007669"/>
    <property type="project" value="TreeGrafter"/>
</dbReference>
<proteinExistence type="inferred from homology"/>
<accession>A0A4U7KTB2</accession>
<evidence type="ECO:0000313" key="8">
    <source>
        <dbReference type="EMBL" id="TKY87751.1"/>
    </source>
</evidence>
<dbReference type="GeneID" id="40726227"/>
<evidence type="ECO:0000256" key="6">
    <source>
        <dbReference type="SAM" id="MobiDB-lite"/>
    </source>
</evidence>
<keyword evidence="4" id="KW-0493">Microtubule</keyword>
<feature type="domain" description="CLASP N-terminal" evidence="7">
    <location>
        <begin position="22"/>
        <end position="238"/>
    </location>
</feature>
<dbReference type="GO" id="GO:0008017">
    <property type="term" value="F:microtubule binding"/>
    <property type="evidence" value="ECO:0007669"/>
    <property type="project" value="TreeGrafter"/>
</dbReference>
<feature type="compositionally biased region" description="Polar residues" evidence="6">
    <location>
        <begin position="255"/>
        <end position="264"/>
    </location>
</feature>
<dbReference type="GO" id="GO:1990023">
    <property type="term" value="C:mitotic spindle midzone"/>
    <property type="evidence" value="ECO:0007669"/>
    <property type="project" value="TreeGrafter"/>
</dbReference>
<dbReference type="OrthoDB" id="46159at2759"/>
<feature type="compositionally biased region" description="Acidic residues" evidence="6">
    <location>
        <begin position="1157"/>
        <end position="1172"/>
    </location>
</feature>
<evidence type="ECO:0000259" key="7">
    <source>
        <dbReference type="Pfam" id="PF12348"/>
    </source>
</evidence>
<keyword evidence="5" id="KW-0131">Cell cycle</keyword>
<feature type="region of interest" description="Disordered" evidence="6">
    <location>
        <begin position="621"/>
        <end position="726"/>
    </location>
</feature>